<organism evidence="1 2">
    <name type="scientific">Hibiscus sabdariffa</name>
    <name type="common">roselle</name>
    <dbReference type="NCBI Taxonomy" id="183260"/>
    <lineage>
        <taxon>Eukaryota</taxon>
        <taxon>Viridiplantae</taxon>
        <taxon>Streptophyta</taxon>
        <taxon>Embryophyta</taxon>
        <taxon>Tracheophyta</taxon>
        <taxon>Spermatophyta</taxon>
        <taxon>Magnoliopsida</taxon>
        <taxon>eudicotyledons</taxon>
        <taxon>Gunneridae</taxon>
        <taxon>Pentapetalae</taxon>
        <taxon>rosids</taxon>
        <taxon>malvids</taxon>
        <taxon>Malvales</taxon>
        <taxon>Malvaceae</taxon>
        <taxon>Malvoideae</taxon>
        <taxon>Hibiscus</taxon>
    </lineage>
</organism>
<name>A0ABR2NWL7_9ROSI</name>
<dbReference type="Proteomes" id="UP001396334">
    <property type="component" value="Unassembled WGS sequence"/>
</dbReference>
<dbReference type="EMBL" id="JBBPBN010000093">
    <property type="protein sequence ID" value="KAK8980589.1"/>
    <property type="molecule type" value="Genomic_DNA"/>
</dbReference>
<keyword evidence="2" id="KW-1185">Reference proteome</keyword>
<accession>A0ABR2NWL7</accession>
<proteinExistence type="predicted"/>
<reference evidence="1 2" key="1">
    <citation type="journal article" date="2024" name="G3 (Bethesda)">
        <title>Genome assembly of Hibiscus sabdariffa L. provides insights into metabolisms of medicinal natural products.</title>
        <authorList>
            <person name="Kim T."/>
        </authorList>
    </citation>
    <scope>NUCLEOTIDE SEQUENCE [LARGE SCALE GENOMIC DNA]</scope>
    <source>
        <strain evidence="1">TK-2024</strain>
        <tissue evidence="1">Old leaves</tissue>
    </source>
</reference>
<sequence>MSRKDLLDHIELHLLFDESEAKRKLLLSHMSSTSHPPEPPTQQQDWREINRNPFSTGAYVRNLDQRSTVGQLPVSFKLTANNSVPTPSREININPISTGANARNLDRQLTVRPLPVSFQSTAIRNKSIPTPPRDININPFSIGTNARNLDQKLTVRPLPVSFQSMSIGDKSIRTPPKLVYAQPQIMTEQQPGVEHFTRPFLHQLEASLLLDGMASIDMQIDGVEGNREELDVTLKI</sequence>
<evidence type="ECO:0000313" key="2">
    <source>
        <dbReference type="Proteomes" id="UP001396334"/>
    </source>
</evidence>
<protein>
    <submittedName>
        <fullName evidence="1">Uncharacterized protein</fullName>
    </submittedName>
</protein>
<evidence type="ECO:0000313" key="1">
    <source>
        <dbReference type="EMBL" id="KAK8980589.1"/>
    </source>
</evidence>
<gene>
    <name evidence="1" type="ORF">V6N11_063189</name>
</gene>
<comment type="caution">
    <text evidence="1">The sequence shown here is derived from an EMBL/GenBank/DDBJ whole genome shotgun (WGS) entry which is preliminary data.</text>
</comment>